<dbReference type="PANTHER" id="PTHR31881">
    <property type="match status" value="1"/>
</dbReference>
<keyword evidence="3" id="KW-1185">Reference proteome</keyword>
<dbReference type="RefSeq" id="WP_181758845.1">
    <property type="nucleotide sequence ID" value="NZ_BMCR01000002.1"/>
</dbReference>
<evidence type="ECO:0000256" key="1">
    <source>
        <dbReference type="SAM" id="Phobius"/>
    </source>
</evidence>
<organism evidence="2 3">
    <name type="scientific">Stappia taiwanensis</name>
    <dbReference type="NCBI Taxonomy" id="992267"/>
    <lineage>
        <taxon>Bacteria</taxon>
        <taxon>Pseudomonadati</taxon>
        <taxon>Pseudomonadota</taxon>
        <taxon>Alphaproteobacteria</taxon>
        <taxon>Hyphomicrobiales</taxon>
        <taxon>Stappiaceae</taxon>
        <taxon>Stappia</taxon>
    </lineage>
</organism>
<keyword evidence="1" id="KW-0472">Membrane</keyword>
<keyword evidence="1" id="KW-0812">Transmembrane</keyword>
<sequence length="253" mass="27825">MTILSTMDILALGWFLSAWIVFNIAVELTPLRNHTLSHLMERHRRGWMTSMSRRAVRIMDVGIAGGLQQGTAFFASTSLLAIGGCFALLTSREAVFNLLSDLGVNSADSPAAWELKVIGLALIYAYAFFKFGWAYRLFNYATILMGAVPDRGDEMSDEDIRTFAIEAGEMNVLAGRHFNRGQRAFFFSIGYLGWFADPRLFALTTLFVLFVLIRRQFVSKARSIAASAHQLPSPPIAAKGGVNTSAGSSKPLS</sequence>
<reference evidence="2 3" key="2">
    <citation type="submission" date="2020-08" db="EMBL/GenBank/DDBJ databases">
        <title>Stappia taiwanensis sp. nov., isolated from a coastal thermal spring.</title>
        <authorList>
            <person name="Kampfer P."/>
        </authorList>
    </citation>
    <scope>NUCLEOTIDE SEQUENCE [LARGE SCALE GENOMIC DNA]</scope>
    <source>
        <strain evidence="2 3">DSM 23284</strain>
    </source>
</reference>
<protein>
    <submittedName>
        <fullName evidence="2">DUF599 family protein</fullName>
    </submittedName>
</protein>
<gene>
    <name evidence="2" type="ORF">H1W37_03270</name>
</gene>
<dbReference type="EMBL" id="JACEON010000002">
    <property type="protein sequence ID" value="MBA4610659.1"/>
    <property type="molecule type" value="Genomic_DNA"/>
</dbReference>
<evidence type="ECO:0000313" key="3">
    <source>
        <dbReference type="Proteomes" id="UP000559404"/>
    </source>
</evidence>
<evidence type="ECO:0000313" key="2">
    <source>
        <dbReference type="EMBL" id="MBA4610659.1"/>
    </source>
</evidence>
<feature type="transmembrane region" description="Helical" evidence="1">
    <location>
        <begin position="7"/>
        <end position="26"/>
    </location>
</feature>
<reference evidence="2 3" key="1">
    <citation type="submission" date="2020-07" db="EMBL/GenBank/DDBJ databases">
        <authorList>
            <person name="Li M."/>
        </authorList>
    </citation>
    <scope>NUCLEOTIDE SEQUENCE [LARGE SCALE GENOMIC DNA]</scope>
    <source>
        <strain evidence="2 3">DSM 23284</strain>
    </source>
</reference>
<dbReference type="Pfam" id="PF04654">
    <property type="entry name" value="DUF599"/>
    <property type="match status" value="1"/>
</dbReference>
<proteinExistence type="predicted"/>
<accession>A0A838XGZ1</accession>
<feature type="transmembrane region" description="Helical" evidence="1">
    <location>
        <begin position="191"/>
        <end position="213"/>
    </location>
</feature>
<dbReference type="InterPro" id="IPR006747">
    <property type="entry name" value="DUF599"/>
</dbReference>
<name>A0A838XGZ1_9HYPH</name>
<feature type="transmembrane region" description="Helical" evidence="1">
    <location>
        <begin position="111"/>
        <end position="129"/>
    </location>
</feature>
<comment type="caution">
    <text evidence="2">The sequence shown here is derived from an EMBL/GenBank/DDBJ whole genome shotgun (WGS) entry which is preliminary data.</text>
</comment>
<dbReference type="PANTHER" id="PTHR31881:SF6">
    <property type="entry name" value="OS09G0494600 PROTEIN"/>
    <property type="match status" value="1"/>
</dbReference>
<feature type="transmembrane region" description="Helical" evidence="1">
    <location>
        <begin position="72"/>
        <end position="90"/>
    </location>
</feature>
<keyword evidence="1" id="KW-1133">Transmembrane helix</keyword>
<dbReference type="AlphaFoldDB" id="A0A838XGZ1"/>
<dbReference type="Proteomes" id="UP000559404">
    <property type="component" value="Unassembled WGS sequence"/>
</dbReference>